<dbReference type="EMBL" id="JACHHZ010000002">
    <property type="protein sequence ID" value="MBB6093004.1"/>
    <property type="molecule type" value="Genomic_DNA"/>
</dbReference>
<dbReference type="PANTHER" id="PTHR45138">
    <property type="entry name" value="REGULATORY COMPONENTS OF SENSORY TRANSDUCTION SYSTEM"/>
    <property type="match status" value="1"/>
</dbReference>
<protein>
    <recommendedName>
        <fullName evidence="2">diguanylate cyclase</fullName>
        <ecNumber evidence="2">2.7.7.65</ecNumber>
    </recommendedName>
</protein>
<evidence type="ECO:0000256" key="2">
    <source>
        <dbReference type="ARBA" id="ARBA00012528"/>
    </source>
</evidence>
<dbReference type="InterPro" id="IPR011623">
    <property type="entry name" value="7TMR_DISM_rcpt_extracell_dom1"/>
</dbReference>
<keyword evidence="4" id="KW-1133">Transmembrane helix</keyword>
<evidence type="ECO:0000313" key="8">
    <source>
        <dbReference type="Proteomes" id="UP000588068"/>
    </source>
</evidence>
<comment type="cofactor">
    <cofactor evidence="1">
        <name>Mg(2+)</name>
        <dbReference type="ChEBI" id="CHEBI:18420"/>
    </cofactor>
</comment>
<keyword evidence="8" id="KW-1185">Reference proteome</keyword>
<evidence type="ECO:0000259" key="6">
    <source>
        <dbReference type="PROSITE" id="PS50887"/>
    </source>
</evidence>
<evidence type="ECO:0000256" key="1">
    <source>
        <dbReference type="ARBA" id="ARBA00001946"/>
    </source>
</evidence>
<dbReference type="SMART" id="SM00267">
    <property type="entry name" value="GGDEF"/>
    <property type="match status" value="1"/>
</dbReference>
<evidence type="ECO:0000256" key="5">
    <source>
        <dbReference type="SAM" id="SignalP"/>
    </source>
</evidence>
<feature type="transmembrane region" description="Helical" evidence="4">
    <location>
        <begin position="294"/>
        <end position="317"/>
    </location>
</feature>
<dbReference type="EC" id="2.7.7.65" evidence="2"/>
<comment type="caution">
    <text evidence="7">The sequence shown here is derived from an EMBL/GenBank/DDBJ whole genome shotgun (WGS) entry which is preliminary data.</text>
</comment>
<sequence>MRHLLAVWLLCLAAGLSPTVFADSVPEFQLQMLDAAGDRSADDVARGALDSHFKPFDYREARKGGGVFWLKLVPASDYAPDAVATLNIHKGRHLHLRLLSERDGKVSSLPQATSLPGFRGAHEAVFILPDGLSRQRALYLRVDPQGRGSEGFHITASTLDATLARGAEHARMIAITFGGLMAMALAGFLIWFVLSDKLLALYASLFSLQALYMAFLSGQAFEWPGLSLLLPVQSYTWNVTAAVSGAVACLFVREIADLKRFLPRAYTAFGWLAGTFFVLAFANLAQLIGLGGIVAAIGNLVFLFAAVFTLVVAFLAWRRSSRAAGWFLVAWGLLEAFTIATSIRLLVTDPEGAEWLLYYGLPLSMVAAAVLIALGVADKLREQRLALSDAERRAQTDPLTGVLNRRSLVERLDAACLRAQARGLPIALLFIDLDHFKQINDSYGHLAGDACLRAIIAPIQAELRQSDVVGRYGGEEFVVILSSADASAAEPIAERIRKRVSEVRVEGYGEPVKLTCSIGIATSDMLGVWGEHLIAHADTAVYAAKRFGRNRVQVALAA</sequence>
<dbReference type="GO" id="GO:0052621">
    <property type="term" value="F:diguanylate cyclase activity"/>
    <property type="evidence" value="ECO:0007669"/>
    <property type="project" value="UniProtKB-EC"/>
</dbReference>
<dbReference type="Pfam" id="PF00990">
    <property type="entry name" value="GGDEF"/>
    <property type="match status" value="1"/>
</dbReference>
<evidence type="ECO:0000256" key="4">
    <source>
        <dbReference type="SAM" id="Phobius"/>
    </source>
</evidence>
<dbReference type="AlphaFoldDB" id="A0A841HKA3"/>
<dbReference type="GO" id="GO:0005886">
    <property type="term" value="C:plasma membrane"/>
    <property type="evidence" value="ECO:0007669"/>
    <property type="project" value="TreeGrafter"/>
</dbReference>
<dbReference type="InterPro" id="IPR029787">
    <property type="entry name" value="Nucleotide_cyclase"/>
</dbReference>
<name>A0A841HKA3_9GAMM</name>
<dbReference type="SUPFAM" id="SSF55073">
    <property type="entry name" value="Nucleotide cyclase"/>
    <property type="match status" value="1"/>
</dbReference>
<feature type="transmembrane region" description="Helical" evidence="4">
    <location>
        <begin position="355"/>
        <end position="377"/>
    </location>
</feature>
<keyword evidence="4" id="KW-0472">Membrane</keyword>
<dbReference type="InterPro" id="IPR000160">
    <property type="entry name" value="GGDEF_dom"/>
</dbReference>
<dbReference type="GO" id="GO:0043709">
    <property type="term" value="P:cell adhesion involved in single-species biofilm formation"/>
    <property type="evidence" value="ECO:0007669"/>
    <property type="project" value="TreeGrafter"/>
</dbReference>
<dbReference type="CDD" id="cd01949">
    <property type="entry name" value="GGDEF"/>
    <property type="match status" value="1"/>
</dbReference>
<proteinExistence type="predicted"/>
<feature type="transmembrane region" description="Helical" evidence="4">
    <location>
        <begin position="324"/>
        <end position="343"/>
    </location>
</feature>
<feature type="transmembrane region" description="Helical" evidence="4">
    <location>
        <begin position="172"/>
        <end position="192"/>
    </location>
</feature>
<gene>
    <name evidence="7" type="ORF">HNQ60_001882</name>
</gene>
<dbReference type="Pfam" id="PF07695">
    <property type="entry name" value="7TMR-DISM_7TM"/>
    <property type="match status" value="1"/>
</dbReference>
<dbReference type="RefSeq" id="WP_184330961.1">
    <property type="nucleotide sequence ID" value="NZ_JACHHZ010000002.1"/>
</dbReference>
<feature type="domain" description="GGDEF" evidence="6">
    <location>
        <begin position="424"/>
        <end position="557"/>
    </location>
</feature>
<comment type="catalytic activity">
    <reaction evidence="3">
        <text>2 GTP = 3',3'-c-di-GMP + 2 diphosphate</text>
        <dbReference type="Rhea" id="RHEA:24898"/>
        <dbReference type="ChEBI" id="CHEBI:33019"/>
        <dbReference type="ChEBI" id="CHEBI:37565"/>
        <dbReference type="ChEBI" id="CHEBI:58805"/>
        <dbReference type="EC" id="2.7.7.65"/>
    </reaction>
</comment>
<dbReference type="Proteomes" id="UP000588068">
    <property type="component" value="Unassembled WGS sequence"/>
</dbReference>
<reference evidence="7 8" key="1">
    <citation type="submission" date="2020-08" db="EMBL/GenBank/DDBJ databases">
        <title>Genomic Encyclopedia of Type Strains, Phase IV (KMG-IV): sequencing the most valuable type-strain genomes for metagenomic binning, comparative biology and taxonomic classification.</title>
        <authorList>
            <person name="Goeker M."/>
        </authorList>
    </citation>
    <scope>NUCLEOTIDE SEQUENCE [LARGE SCALE GENOMIC DNA]</scope>
    <source>
        <strain evidence="7 8">DSM 26723</strain>
    </source>
</reference>
<accession>A0A841HKA3</accession>
<organism evidence="7 8">
    <name type="scientific">Povalibacter uvarum</name>
    <dbReference type="NCBI Taxonomy" id="732238"/>
    <lineage>
        <taxon>Bacteria</taxon>
        <taxon>Pseudomonadati</taxon>
        <taxon>Pseudomonadota</taxon>
        <taxon>Gammaproteobacteria</taxon>
        <taxon>Steroidobacterales</taxon>
        <taxon>Steroidobacteraceae</taxon>
        <taxon>Povalibacter</taxon>
    </lineage>
</organism>
<dbReference type="NCBIfam" id="TIGR00254">
    <property type="entry name" value="GGDEF"/>
    <property type="match status" value="1"/>
</dbReference>
<keyword evidence="4" id="KW-0812">Transmembrane</keyword>
<feature type="transmembrane region" description="Helical" evidence="4">
    <location>
        <begin position="268"/>
        <end position="288"/>
    </location>
</feature>
<keyword evidence="5" id="KW-0732">Signal</keyword>
<feature type="transmembrane region" description="Helical" evidence="4">
    <location>
        <begin position="235"/>
        <end position="256"/>
    </location>
</feature>
<feature type="chain" id="PRO_5032590492" description="diguanylate cyclase" evidence="5">
    <location>
        <begin position="23"/>
        <end position="558"/>
    </location>
</feature>
<feature type="transmembrane region" description="Helical" evidence="4">
    <location>
        <begin position="199"/>
        <end position="215"/>
    </location>
</feature>
<dbReference type="Gene3D" id="3.30.70.270">
    <property type="match status" value="1"/>
</dbReference>
<feature type="signal peptide" evidence="5">
    <location>
        <begin position="1"/>
        <end position="22"/>
    </location>
</feature>
<dbReference type="InterPro" id="IPR050469">
    <property type="entry name" value="Diguanylate_Cyclase"/>
</dbReference>
<dbReference type="FunFam" id="3.30.70.270:FF:000001">
    <property type="entry name" value="Diguanylate cyclase domain protein"/>
    <property type="match status" value="1"/>
</dbReference>
<dbReference type="InterPro" id="IPR043128">
    <property type="entry name" value="Rev_trsase/Diguanyl_cyclase"/>
</dbReference>
<evidence type="ECO:0000256" key="3">
    <source>
        <dbReference type="ARBA" id="ARBA00034247"/>
    </source>
</evidence>
<evidence type="ECO:0000313" key="7">
    <source>
        <dbReference type="EMBL" id="MBB6093004.1"/>
    </source>
</evidence>
<dbReference type="PANTHER" id="PTHR45138:SF9">
    <property type="entry name" value="DIGUANYLATE CYCLASE DGCM-RELATED"/>
    <property type="match status" value="1"/>
</dbReference>
<dbReference type="GO" id="GO:1902201">
    <property type="term" value="P:negative regulation of bacterial-type flagellum-dependent cell motility"/>
    <property type="evidence" value="ECO:0007669"/>
    <property type="project" value="TreeGrafter"/>
</dbReference>
<dbReference type="PROSITE" id="PS50887">
    <property type="entry name" value="GGDEF"/>
    <property type="match status" value="1"/>
</dbReference>